<dbReference type="SUPFAM" id="SSF46785">
    <property type="entry name" value="Winged helix' DNA-binding domain"/>
    <property type="match status" value="1"/>
</dbReference>
<comment type="caution">
    <text evidence="6">The sequence shown here is derived from an EMBL/GenBank/DDBJ whole genome shotgun (WGS) entry which is preliminary data.</text>
</comment>
<dbReference type="AlphaFoldDB" id="A0A2V1GZV6"/>
<dbReference type="Pfam" id="PF03466">
    <property type="entry name" value="LysR_substrate"/>
    <property type="match status" value="1"/>
</dbReference>
<feature type="domain" description="HTH lysR-type" evidence="5">
    <location>
        <begin position="1"/>
        <end position="58"/>
    </location>
</feature>
<dbReference type="Gene3D" id="1.10.10.10">
    <property type="entry name" value="Winged helix-like DNA-binding domain superfamily/Winged helix DNA-binding domain"/>
    <property type="match status" value="1"/>
</dbReference>
<dbReference type="PANTHER" id="PTHR30126">
    <property type="entry name" value="HTH-TYPE TRANSCRIPTIONAL REGULATOR"/>
    <property type="match status" value="1"/>
</dbReference>
<dbReference type="Proteomes" id="UP000244906">
    <property type="component" value="Unassembled WGS sequence"/>
</dbReference>
<comment type="similarity">
    <text evidence="1">Belongs to the LysR transcriptional regulatory family.</text>
</comment>
<dbReference type="Gene3D" id="3.40.190.290">
    <property type="match status" value="1"/>
</dbReference>
<dbReference type="RefSeq" id="WP_116687256.1">
    <property type="nucleotide sequence ID" value="NZ_CAWNYD010000004.1"/>
</dbReference>
<dbReference type="OrthoDB" id="9803735at2"/>
<protein>
    <submittedName>
        <fullName evidence="6">LysR family transcriptional regulator</fullName>
    </submittedName>
</protein>
<dbReference type="Pfam" id="PF00126">
    <property type="entry name" value="HTH_1"/>
    <property type="match status" value="1"/>
</dbReference>
<keyword evidence="3" id="KW-0238">DNA-binding</keyword>
<sequence>METQNLQAFVCTAEESSFSQAAEILKLTQPAISKRIANLESQLGSKLFDRIGRQITLTEAGRVLLPRAKRILQEVESSRIALNNLQGRICGELSLGTSHHIGLHRLPQLLRSYSQSYPEVDIDLHFMGSEEAWNAVHNGKLEIALVTTPDDKSSGLSHEALWVDDMKFVCSAEEDPEQIASLSVLAGKPAILTGADTVTRQLVDQVFARRGLKARVRQETNYLETIKMMVSVGLGWSVLPENMLDETVREIPLKNALIQRHLGAIYRPDRTLSNAARALLRHLNNEVKR</sequence>
<dbReference type="PROSITE" id="PS50931">
    <property type="entry name" value="HTH_LYSR"/>
    <property type="match status" value="1"/>
</dbReference>
<gene>
    <name evidence="6" type="ORF">DC094_11495</name>
</gene>
<dbReference type="SUPFAM" id="SSF53850">
    <property type="entry name" value="Periplasmic binding protein-like II"/>
    <property type="match status" value="1"/>
</dbReference>
<evidence type="ECO:0000256" key="2">
    <source>
        <dbReference type="ARBA" id="ARBA00023015"/>
    </source>
</evidence>
<evidence type="ECO:0000256" key="1">
    <source>
        <dbReference type="ARBA" id="ARBA00009437"/>
    </source>
</evidence>
<proteinExistence type="inferred from homology"/>
<dbReference type="PANTHER" id="PTHR30126:SF81">
    <property type="entry name" value="HTH-TYPE TRANSCRIPTIONAL REGULATOR ILVY"/>
    <property type="match status" value="1"/>
</dbReference>
<dbReference type="GO" id="GO:0003700">
    <property type="term" value="F:DNA-binding transcription factor activity"/>
    <property type="evidence" value="ECO:0007669"/>
    <property type="project" value="InterPro"/>
</dbReference>
<dbReference type="GO" id="GO:0000976">
    <property type="term" value="F:transcription cis-regulatory region binding"/>
    <property type="evidence" value="ECO:0007669"/>
    <property type="project" value="TreeGrafter"/>
</dbReference>
<keyword evidence="2" id="KW-0805">Transcription regulation</keyword>
<evidence type="ECO:0000313" key="6">
    <source>
        <dbReference type="EMBL" id="PVZ68871.1"/>
    </source>
</evidence>
<reference evidence="6 7" key="1">
    <citation type="submission" date="2018-04" db="EMBL/GenBank/DDBJ databases">
        <title>Thalassorhabdus spongiae gen. nov., sp. nov., isolated from a marine sponge in South-West Iceland.</title>
        <authorList>
            <person name="Knobloch S."/>
            <person name="Daussin A."/>
            <person name="Johannsson R."/>
            <person name="Marteinsson V.T."/>
        </authorList>
    </citation>
    <scope>NUCLEOTIDE SEQUENCE [LARGE SCALE GENOMIC DNA]</scope>
    <source>
        <strain evidence="6 7">Hp12</strain>
    </source>
</reference>
<evidence type="ECO:0000259" key="5">
    <source>
        <dbReference type="PROSITE" id="PS50931"/>
    </source>
</evidence>
<keyword evidence="7" id="KW-1185">Reference proteome</keyword>
<organism evidence="6 7">
    <name type="scientific">Pelagibaculum spongiae</name>
    <dbReference type="NCBI Taxonomy" id="2080658"/>
    <lineage>
        <taxon>Bacteria</taxon>
        <taxon>Pseudomonadati</taxon>
        <taxon>Pseudomonadota</taxon>
        <taxon>Gammaproteobacteria</taxon>
        <taxon>Oceanospirillales</taxon>
        <taxon>Pelagibaculum</taxon>
    </lineage>
</organism>
<dbReference type="EMBL" id="QDDL01000004">
    <property type="protein sequence ID" value="PVZ68871.1"/>
    <property type="molecule type" value="Genomic_DNA"/>
</dbReference>
<keyword evidence="4" id="KW-0804">Transcription</keyword>
<dbReference type="CDD" id="cd05466">
    <property type="entry name" value="PBP2_LTTR_substrate"/>
    <property type="match status" value="1"/>
</dbReference>
<dbReference type="InterPro" id="IPR036390">
    <property type="entry name" value="WH_DNA-bd_sf"/>
</dbReference>
<name>A0A2V1GZV6_9GAMM</name>
<dbReference type="PRINTS" id="PR00039">
    <property type="entry name" value="HTHLYSR"/>
</dbReference>
<evidence type="ECO:0000313" key="7">
    <source>
        <dbReference type="Proteomes" id="UP000244906"/>
    </source>
</evidence>
<dbReference type="FunFam" id="1.10.10.10:FF:000001">
    <property type="entry name" value="LysR family transcriptional regulator"/>
    <property type="match status" value="1"/>
</dbReference>
<accession>A0A2V1GZV6</accession>
<dbReference type="InterPro" id="IPR036388">
    <property type="entry name" value="WH-like_DNA-bd_sf"/>
</dbReference>
<evidence type="ECO:0000256" key="4">
    <source>
        <dbReference type="ARBA" id="ARBA00023163"/>
    </source>
</evidence>
<dbReference type="InterPro" id="IPR000847">
    <property type="entry name" value="LysR_HTH_N"/>
</dbReference>
<dbReference type="InterPro" id="IPR005119">
    <property type="entry name" value="LysR_subst-bd"/>
</dbReference>
<evidence type="ECO:0000256" key="3">
    <source>
        <dbReference type="ARBA" id="ARBA00023125"/>
    </source>
</evidence>